<keyword evidence="4" id="KW-0411">Iron-sulfur</keyword>
<dbReference type="AlphaFoldDB" id="A0A6I3KHU6"/>
<dbReference type="GO" id="GO:0005737">
    <property type="term" value="C:cytoplasm"/>
    <property type="evidence" value="ECO:0007669"/>
    <property type="project" value="UniProtKB-ARBA"/>
</dbReference>
<evidence type="ECO:0000256" key="2">
    <source>
        <dbReference type="ARBA" id="ARBA00022723"/>
    </source>
</evidence>
<evidence type="ECO:0000313" key="6">
    <source>
        <dbReference type="EMBL" id="MTD93282.1"/>
    </source>
</evidence>
<evidence type="ECO:0000313" key="7">
    <source>
        <dbReference type="Proteomes" id="UP000440694"/>
    </source>
</evidence>
<dbReference type="RefSeq" id="WP_154737836.1">
    <property type="nucleotide sequence ID" value="NZ_WMBQ01000001.1"/>
</dbReference>
<keyword evidence="2" id="KW-0479">Metal-binding</keyword>
<accession>A0A6I3KHU6</accession>
<keyword evidence="1" id="KW-0001">2Fe-2S</keyword>
<name>A0A6I3KHU6_9HYPH</name>
<dbReference type="GO" id="GO:0046872">
    <property type="term" value="F:metal ion binding"/>
    <property type="evidence" value="ECO:0007669"/>
    <property type="project" value="UniProtKB-KW"/>
</dbReference>
<dbReference type="PANTHER" id="PTHR46491:SF3">
    <property type="entry name" value="CDGSH IRON-SULFUR DOMAIN-CONTAINING PROTEIN 3, MITOCHONDRIAL"/>
    <property type="match status" value="1"/>
</dbReference>
<evidence type="ECO:0000259" key="5">
    <source>
        <dbReference type="SMART" id="SM00704"/>
    </source>
</evidence>
<dbReference type="SMART" id="SM00704">
    <property type="entry name" value="ZnF_CDGSH"/>
    <property type="match status" value="2"/>
</dbReference>
<dbReference type="InterPro" id="IPR018967">
    <property type="entry name" value="FeS-contain_CDGSH-typ"/>
</dbReference>
<dbReference type="InterPro" id="IPR042216">
    <property type="entry name" value="MitoNEET_CISD"/>
</dbReference>
<evidence type="ECO:0000256" key="3">
    <source>
        <dbReference type="ARBA" id="ARBA00023004"/>
    </source>
</evidence>
<dbReference type="Gene3D" id="3.40.5.90">
    <property type="entry name" value="CDGSH iron-sulfur domain, mitoNEET-type"/>
    <property type="match status" value="2"/>
</dbReference>
<gene>
    <name evidence="6" type="ORF">GIW81_02910</name>
</gene>
<sequence>MAEEAIVAQAGPYQVELTEGKPYFYCRCGRSQKQPFCDGTHAGTGIEPLRFVVDHTGTFNICGCKQTDDEPFCDGSHLLL</sequence>
<dbReference type="EMBL" id="WMBQ01000001">
    <property type="protein sequence ID" value="MTD93282.1"/>
    <property type="molecule type" value="Genomic_DNA"/>
</dbReference>
<protein>
    <submittedName>
        <fullName evidence="6">CDGSH iron-sulfur domain-containing protein</fullName>
    </submittedName>
</protein>
<comment type="caution">
    <text evidence="6">The sequence shown here is derived from an EMBL/GenBank/DDBJ whole genome shotgun (WGS) entry which is preliminary data.</text>
</comment>
<proteinExistence type="predicted"/>
<keyword evidence="7" id="KW-1185">Reference proteome</keyword>
<dbReference type="GO" id="GO:0051537">
    <property type="term" value="F:2 iron, 2 sulfur cluster binding"/>
    <property type="evidence" value="ECO:0007669"/>
    <property type="project" value="UniProtKB-KW"/>
</dbReference>
<dbReference type="Proteomes" id="UP000440694">
    <property type="component" value="Unassembled WGS sequence"/>
</dbReference>
<reference evidence="6 7" key="1">
    <citation type="submission" date="2019-11" db="EMBL/GenBank/DDBJ databases">
        <title>Identification of a novel strain.</title>
        <authorList>
            <person name="Xu Q."/>
            <person name="Wang G."/>
        </authorList>
    </citation>
    <scope>NUCLEOTIDE SEQUENCE [LARGE SCALE GENOMIC DNA]</scope>
    <source>
        <strain evidence="7">xq</strain>
    </source>
</reference>
<dbReference type="InterPro" id="IPR052950">
    <property type="entry name" value="CISD"/>
</dbReference>
<feature type="domain" description="Iron-binding zinc finger CDGSH type" evidence="5">
    <location>
        <begin position="48"/>
        <end position="79"/>
    </location>
</feature>
<dbReference type="PANTHER" id="PTHR46491">
    <property type="entry name" value="CDGSH IRON SULFUR DOMAIN PROTEIN HOMOLOG"/>
    <property type="match status" value="1"/>
</dbReference>
<evidence type="ECO:0000256" key="4">
    <source>
        <dbReference type="ARBA" id="ARBA00023014"/>
    </source>
</evidence>
<organism evidence="6 7">
    <name type="scientific">Hyphomicrobium album</name>
    <dbReference type="NCBI Taxonomy" id="2665159"/>
    <lineage>
        <taxon>Bacteria</taxon>
        <taxon>Pseudomonadati</taxon>
        <taxon>Pseudomonadota</taxon>
        <taxon>Alphaproteobacteria</taxon>
        <taxon>Hyphomicrobiales</taxon>
        <taxon>Hyphomicrobiaceae</taxon>
        <taxon>Hyphomicrobium</taxon>
    </lineage>
</organism>
<evidence type="ECO:0000256" key="1">
    <source>
        <dbReference type="ARBA" id="ARBA00022714"/>
    </source>
</evidence>
<keyword evidence="3" id="KW-0408">Iron</keyword>
<dbReference type="Pfam" id="PF09360">
    <property type="entry name" value="zf-CDGSH"/>
    <property type="match status" value="1"/>
</dbReference>
<feature type="domain" description="Iron-binding zinc finger CDGSH type" evidence="5">
    <location>
        <begin position="10"/>
        <end position="47"/>
    </location>
</feature>